<organism evidence="2 3">
    <name type="scientific">Hoeflea olei</name>
    <dbReference type="NCBI Taxonomy" id="1480615"/>
    <lineage>
        <taxon>Bacteria</taxon>
        <taxon>Pseudomonadati</taxon>
        <taxon>Pseudomonadota</taxon>
        <taxon>Alphaproteobacteria</taxon>
        <taxon>Hyphomicrobiales</taxon>
        <taxon>Rhizobiaceae</taxon>
        <taxon>Hoeflea</taxon>
    </lineage>
</organism>
<keyword evidence="1" id="KW-0732">Signal</keyword>
<reference evidence="2 3" key="1">
    <citation type="submission" date="2015-12" db="EMBL/GenBank/DDBJ databases">
        <authorList>
            <person name="Shamseldin A."/>
            <person name="Moawad H."/>
            <person name="Abd El-Rahim W.M."/>
            <person name="Sadowsky M.J."/>
        </authorList>
    </citation>
    <scope>NUCLEOTIDE SEQUENCE [LARGE SCALE GENOMIC DNA]</scope>
    <source>
        <strain evidence="2 3">JC234</strain>
    </source>
</reference>
<sequence>MHAKALASLAVTLAFAAFLPLPAANAQSGAECVFTIHNDTDRNTLTGFYTSEDDGDSWSDNWLDDRLEPGQSARAEFSADTCACDQVFQAGWLSADKRSEILDDPHTIDICTASNVYLGDDEITFD</sequence>
<dbReference type="AlphaFoldDB" id="A0A1C1YZJ2"/>
<dbReference type="OrthoDB" id="7306317at2"/>
<feature type="chain" id="PRO_5008656519" evidence="1">
    <location>
        <begin position="27"/>
        <end position="126"/>
    </location>
</feature>
<accession>A0A1C1YZJ2</accession>
<gene>
    <name evidence="2" type="ORF">AWJ14_21205</name>
</gene>
<keyword evidence="3" id="KW-1185">Reference proteome</keyword>
<comment type="caution">
    <text evidence="2">The sequence shown here is derived from an EMBL/GenBank/DDBJ whole genome shotgun (WGS) entry which is preliminary data.</text>
</comment>
<evidence type="ECO:0000256" key="1">
    <source>
        <dbReference type="SAM" id="SignalP"/>
    </source>
</evidence>
<protein>
    <submittedName>
        <fullName evidence="2">Uncharacterized protein</fullName>
    </submittedName>
</protein>
<evidence type="ECO:0000313" key="2">
    <source>
        <dbReference type="EMBL" id="OCW58892.1"/>
    </source>
</evidence>
<name>A0A1C1YZJ2_9HYPH</name>
<evidence type="ECO:0000313" key="3">
    <source>
        <dbReference type="Proteomes" id="UP000094795"/>
    </source>
</evidence>
<dbReference type="EMBL" id="LQZT01000003">
    <property type="protein sequence ID" value="OCW58892.1"/>
    <property type="molecule type" value="Genomic_DNA"/>
</dbReference>
<proteinExistence type="predicted"/>
<feature type="signal peptide" evidence="1">
    <location>
        <begin position="1"/>
        <end position="26"/>
    </location>
</feature>
<dbReference type="Proteomes" id="UP000094795">
    <property type="component" value="Unassembled WGS sequence"/>
</dbReference>